<feature type="compositionally biased region" description="Low complexity" evidence="1">
    <location>
        <begin position="29"/>
        <end position="56"/>
    </location>
</feature>
<sequence length="75" mass="7789">MIGKTHQTPASTQISNGKGKNYRAVMSDAMPSSSATSTMPLATAPLATASSPTSPSNLGRSFVRTPPRNPRTSRA</sequence>
<accession>A0A834WY50</accession>
<feature type="compositionally biased region" description="Polar residues" evidence="1">
    <location>
        <begin position="1"/>
        <end position="18"/>
    </location>
</feature>
<feature type="region of interest" description="Disordered" evidence="1">
    <location>
        <begin position="1"/>
        <end position="75"/>
    </location>
</feature>
<gene>
    <name evidence="2" type="ORF">G2W53_009480</name>
</gene>
<comment type="caution">
    <text evidence="2">The sequence shown here is derived from an EMBL/GenBank/DDBJ whole genome shotgun (WGS) entry which is preliminary data.</text>
</comment>
<dbReference type="EMBL" id="JAAIUW010000004">
    <property type="protein sequence ID" value="KAF7834621.1"/>
    <property type="molecule type" value="Genomic_DNA"/>
</dbReference>
<protein>
    <submittedName>
        <fullName evidence="2">60S ribosomal protein L27</fullName>
    </submittedName>
</protein>
<evidence type="ECO:0000256" key="1">
    <source>
        <dbReference type="SAM" id="MobiDB-lite"/>
    </source>
</evidence>
<evidence type="ECO:0000313" key="2">
    <source>
        <dbReference type="EMBL" id="KAF7834621.1"/>
    </source>
</evidence>
<name>A0A834WY50_9FABA</name>
<keyword evidence="2" id="KW-0689">Ribosomal protein</keyword>
<dbReference type="GO" id="GO:0005840">
    <property type="term" value="C:ribosome"/>
    <property type="evidence" value="ECO:0007669"/>
    <property type="project" value="UniProtKB-KW"/>
</dbReference>
<organism evidence="2 3">
    <name type="scientific">Senna tora</name>
    <dbReference type="NCBI Taxonomy" id="362788"/>
    <lineage>
        <taxon>Eukaryota</taxon>
        <taxon>Viridiplantae</taxon>
        <taxon>Streptophyta</taxon>
        <taxon>Embryophyta</taxon>
        <taxon>Tracheophyta</taxon>
        <taxon>Spermatophyta</taxon>
        <taxon>Magnoliopsida</taxon>
        <taxon>eudicotyledons</taxon>
        <taxon>Gunneridae</taxon>
        <taxon>Pentapetalae</taxon>
        <taxon>rosids</taxon>
        <taxon>fabids</taxon>
        <taxon>Fabales</taxon>
        <taxon>Fabaceae</taxon>
        <taxon>Caesalpinioideae</taxon>
        <taxon>Cassia clade</taxon>
        <taxon>Senna</taxon>
    </lineage>
</organism>
<proteinExistence type="predicted"/>
<evidence type="ECO:0000313" key="3">
    <source>
        <dbReference type="Proteomes" id="UP000634136"/>
    </source>
</evidence>
<reference evidence="2" key="1">
    <citation type="submission" date="2020-09" db="EMBL/GenBank/DDBJ databases">
        <title>Genome-Enabled Discovery of Anthraquinone Biosynthesis in Senna tora.</title>
        <authorList>
            <person name="Kang S.-H."/>
            <person name="Pandey R.P."/>
            <person name="Lee C.-M."/>
            <person name="Sim J.-S."/>
            <person name="Jeong J.-T."/>
            <person name="Choi B.-S."/>
            <person name="Jung M."/>
            <person name="Ginzburg D."/>
            <person name="Zhao K."/>
            <person name="Won S.Y."/>
            <person name="Oh T.-J."/>
            <person name="Yu Y."/>
            <person name="Kim N.-H."/>
            <person name="Lee O.R."/>
            <person name="Lee T.-H."/>
            <person name="Bashyal P."/>
            <person name="Kim T.-S."/>
            <person name="Lee W.-H."/>
            <person name="Kawkins C."/>
            <person name="Kim C.-K."/>
            <person name="Kim J.S."/>
            <person name="Ahn B.O."/>
            <person name="Rhee S.Y."/>
            <person name="Sohng J.K."/>
        </authorList>
    </citation>
    <scope>NUCLEOTIDE SEQUENCE</scope>
    <source>
        <tissue evidence="2">Leaf</tissue>
    </source>
</reference>
<dbReference type="AlphaFoldDB" id="A0A834WY50"/>
<dbReference type="Proteomes" id="UP000634136">
    <property type="component" value="Unassembled WGS sequence"/>
</dbReference>
<keyword evidence="2" id="KW-0687">Ribonucleoprotein</keyword>
<keyword evidence="3" id="KW-1185">Reference proteome</keyword>